<dbReference type="OMA" id="RWEFCNT"/>
<proteinExistence type="predicted"/>
<dbReference type="GO" id="GO:0005096">
    <property type="term" value="F:GTPase activator activity"/>
    <property type="evidence" value="ECO:0007669"/>
    <property type="project" value="TreeGrafter"/>
</dbReference>
<dbReference type="Pfam" id="PF00169">
    <property type="entry name" value="PH"/>
    <property type="match status" value="1"/>
</dbReference>
<feature type="region of interest" description="Disordered" evidence="2">
    <location>
        <begin position="1"/>
        <end position="23"/>
    </location>
</feature>
<feature type="domain" description="PH" evidence="3">
    <location>
        <begin position="57"/>
        <end position="154"/>
    </location>
</feature>
<evidence type="ECO:0008006" key="7">
    <source>
        <dbReference type="Google" id="ProtNLM"/>
    </source>
</evidence>
<dbReference type="PANTHER" id="PTHR47219">
    <property type="entry name" value="RAB GTPASE-ACTIVATING PROTEIN 1-LIKE"/>
    <property type="match status" value="1"/>
</dbReference>
<dbReference type="Gene3D" id="2.30.29.30">
    <property type="entry name" value="Pleckstrin-homology domain (PH domain)/Phosphotyrosine-binding domain (PTB)"/>
    <property type="match status" value="1"/>
</dbReference>
<dbReference type="GO" id="GO:0031267">
    <property type="term" value="F:small GTPase binding"/>
    <property type="evidence" value="ECO:0007669"/>
    <property type="project" value="TreeGrafter"/>
</dbReference>
<dbReference type="PROSITE" id="PS50086">
    <property type="entry name" value="TBC_RABGAP"/>
    <property type="match status" value="1"/>
</dbReference>
<dbReference type="SMART" id="SM00164">
    <property type="entry name" value="TBC"/>
    <property type="match status" value="1"/>
</dbReference>
<dbReference type="PANTHER" id="PTHR47219:SF20">
    <property type="entry name" value="TBC1 DOMAIN FAMILY MEMBER 2B"/>
    <property type="match status" value="1"/>
</dbReference>
<dbReference type="SUPFAM" id="SSF47923">
    <property type="entry name" value="Ypt/Rab-GAP domain of gyp1p"/>
    <property type="match status" value="2"/>
</dbReference>
<dbReference type="OrthoDB" id="294251at2759"/>
<dbReference type="FunFam" id="1.10.472.80:FF:000018">
    <property type="entry name" value="TBC1 domain family member 2B"/>
    <property type="match status" value="1"/>
</dbReference>
<feature type="region of interest" description="Disordered" evidence="2">
    <location>
        <begin position="875"/>
        <end position="900"/>
    </location>
</feature>
<dbReference type="AlphaFoldDB" id="A0A401SGQ6"/>
<evidence type="ECO:0000313" key="6">
    <source>
        <dbReference type="Proteomes" id="UP000287033"/>
    </source>
</evidence>
<dbReference type="InterPro" id="IPR000195">
    <property type="entry name" value="Rab-GAP-TBC_dom"/>
</dbReference>
<evidence type="ECO:0000256" key="2">
    <source>
        <dbReference type="SAM" id="MobiDB-lite"/>
    </source>
</evidence>
<dbReference type="InterPro" id="IPR011993">
    <property type="entry name" value="PH-like_dom_sf"/>
</dbReference>
<evidence type="ECO:0000259" key="4">
    <source>
        <dbReference type="PROSITE" id="PS50086"/>
    </source>
</evidence>
<feature type="coiled-coil region" evidence="1">
    <location>
        <begin position="335"/>
        <end position="429"/>
    </location>
</feature>
<dbReference type="InterPro" id="IPR050302">
    <property type="entry name" value="Rab_GAP_TBC_domain"/>
</dbReference>
<feature type="compositionally biased region" description="Basic and acidic residues" evidence="2">
    <location>
        <begin position="269"/>
        <end position="287"/>
    </location>
</feature>
<feature type="domain" description="Rab-GAP TBC" evidence="4">
    <location>
        <begin position="442"/>
        <end position="773"/>
    </location>
</feature>
<feature type="region of interest" description="Disordered" evidence="2">
    <location>
        <begin position="253"/>
        <end position="298"/>
    </location>
</feature>
<dbReference type="SUPFAM" id="SSF50729">
    <property type="entry name" value="PH domain-like"/>
    <property type="match status" value="1"/>
</dbReference>
<comment type="caution">
    <text evidence="5">The sequence shown here is derived from an EMBL/GenBank/DDBJ whole genome shotgun (WGS) entry which is preliminary data.</text>
</comment>
<dbReference type="EMBL" id="BEZZ01000259">
    <property type="protein sequence ID" value="GCC29596.1"/>
    <property type="molecule type" value="Genomic_DNA"/>
</dbReference>
<dbReference type="SMART" id="SM00233">
    <property type="entry name" value="PH"/>
    <property type="match status" value="1"/>
</dbReference>
<dbReference type="InterPro" id="IPR001849">
    <property type="entry name" value="PH_domain"/>
</dbReference>
<protein>
    <recommendedName>
        <fullName evidence="7">Rab-GAP TBC domain-containing protein</fullName>
    </recommendedName>
</protein>
<dbReference type="Pfam" id="PF00566">
    <property type="entry name" value="RabGAP-TBC"/>
    <property type="match status" value="2"/>
</dbReference>
<dbReference type="Proteomes" id="UP000287033">
    <property type="component" value="Unassembled WGS sequence"/>
</dbReference>
<sequence length="900" mass="104388">MMADELEVGKPGPTAESSEELGVQARSGAAIEDSVELCEPDDLANYLEIKSGARDPDKKLCGYLNKLGGKGPLKGCKTRWFVYDQRTCHLYYFRTAQDNSPLGRMDLSKAAFNYCVEAEEGTFEISTPEKDYTLKAKNKDVMMYWLQQLQQKRWEHGEEQNYALTDDLSISTEHTELPPAFKTEEETDEFMDPVKTPTGLVGVEAASLPVPLQPTTFHNISLKHLGTEIQNLGSKTVFQFSRSKSFRESKTCFEEINKGPNETGQDVSQSKEGDISVKDSQEEEQKTPFRKSPRGSLKLLTNRFNNTTLPSQQDGNNPDKTMTLHNDILKLTNELNAQRELVKLLHRALEAAQQEKRACNSYLLADESTRLELVRHKVRQVRELESRVSALEKEKQELEQSLRLQRELVEELKQHAQLLMEKNNAKQEVILKLSEQMVKEDLSPSEMCGKVTAETMRKLEERIVHLMDDQEAYKTQNKFLNSEIYQVTKLWQATADREIALAMKCAFLKASYCQIESKYLTLLHKLQDDINQKETNQDMVKQLIVDQSKLENKAQPGSNVGAICNEYDEYGFKMVSSPVQENNLLIKIQALERKSMQLMATQESQEKTFQMKWTNHLSGRSFGEIQPSPELKNMIRNGVPKEYRRHVWKWCTDRWVRRIRERYDGKRYQELLKLCKNKDQAASKQIELDLHRTLTNNRLFTSPNSKMVQKLRRVDQRVFKDFLSEKLPRLMSHFDQYNVDLSYITFNWFLVVFVDSLQSNILLKVWDAFLYEGTKVIFRYALAIFKYNEEEILKLNDNLAIYDYLRYLTQNISEGRKLMNIAFVEMNPFPLKLLRNRRMLHLEKLKAELSELERIREAYVKERVEQKIIIDCASEDEDEAERNRPGVASPELSPGDPSKS</sequence>
<name>A0A401SGQ6_CHIPU</name>
<accession>A0A401SGQ6</accession>
<keyword evidence="6" id="KW-1185">Reference proteome</keyword>
<evidence type="ECO:0000259" key="3">
    <source>
        <dbReference type="PROSITE" id="PS50003"/>
    </source>
</evidence>
<dbReference type="PROSITE" id="PS50003">
    <property type="entry name" value="PH_DOMAIN"/>
    <property type="match status" value="1"/>
</dbReference>
<dbReference type="STRING" id="137246.A0A401SGQ6"/>
<reference evidence="5 6" key="1">
    <citation type="journal article" date="2018" name="Nat. Ecol. Evol.">
        <title>Shark genomes provide insights into elasmobranch evolution and the origin of vertebrates.</title>
        <authorList>
            <person name="Hara Y"/>
            <person name="Yamaguchi K"/>
            <person name="Onimaru K"/>
            <person name="Kadota M"/>
            <person name="Koyanagi M"/>
            <person name="Keeley SD"/>
            <person name="Tatsumi K"/>
            <person name="Tanaka K"/>
            <person name="Motone F"/>
            <person name="Kageyama Y"/>
            <person name="Nozu R"/>
            <person name="Adachi N"/>
            <person name="Nishimura O"/>
            <person name="Nakagawa R"/>
            <person name="Tanegashima C"/>
            <person name="Kiyatake I"/>
            <person name="Matsumoto R"/>
            <person name="Murakumo K"/>
            <person name="Nishida K"/>
            <person name="Terakita A"/>
            <person name="Kuratani S"/>
            <person name="Sato K"/>
            <person name="Hyodo S Kuraku.S."/>
        </authorList>
    </citation>
    <scope>NUCLEOTIDE SEQUENCE [LARGE SCALE GENOMIC DNA]</scope>
</reference>
<dbReference type="CDD" id="cd01265">
    <property type="entry name" value="PH_TBC1D2A"/>
    <property type="match status" value="1"/>
</dbReference>
<organism evidence="5 6">
    <name type="scientific">Chiloscyllium punctatum</name>
    <name type="common">Brownbanded bambooshark</name>
    <name type="synonym">Hemiscyllium punctatum</name>
    <dbReference type="NCBI Taxonomy" id="137246"/>
    <lineage>
        <taxon>Eukaryota</taxon>
        <taxon>Metazoa</taxon>
        <taxon>Chordata</taxon>
        <taxon>Craniata</taxon>
        <taxon>Vertebrata</taxon>
        <taxon>Chondrichthyes</taxon>
        <taxon>Elasmobranchii</taxon>
        <taxon>Galeomorphii</taxon>
        <taxon>Galeoidea</taxon>
        <taxon>Orectolobiformes</taxon>
        <taxon>Hemiscylliidae</taxon>
        <taxon>Chiloscyllium</taxon>
    </lineage>
</organism>
<evidence type="ECO:0000313" key="5">
    <source>
        <dbReference type="EMBL" id="GCC29596.1"/>
    </source>
</evidence>
<keyword evidence="1" id="KW-0175">Coiled coil</keyword>
<gene>
    <name evidence="5" type="ORF">chiPu_0008039</name>
</gene>
<dbReference type="Gene3D" id="1.10.472.80">
    <property type="entry name" value="Ypt/Rab-GAP domain of gyp1p, domain 3"/>
    <property type="match status" value="1"/>
</dbReference>
<evidence type="ECO:0000256" key="1">
    <source>
        <dbReference type="SAM" id="Coils"/>
    </source>
</evidence>
<dbReference type="FunFam" id="2.30.29.30:FF:000248">
    <property type="entry name" value="TBC1 domain family member 2A isoform X1"/>
    <property type="match status" value="1"/>
</dbReference>
<dbReference type="InterPro" id="IPR035969">
    <property type="entry name" value="Rab-GAP_TBC_sf"/>
</dbReference>